<dbReference type="NCBIfam" id="TIGR01614">
    <property type="entry name" value="PME_inhib"/>
    <property type="match status" value="1"/>
</dbReference>
<dbReference type="AlphaFoldDB" id="A0AA89BFG9"/>
<dbReference type="GO" id="GO:0004857">
    <property type="term" value="F:enzyme inhibitor activity"/>
    <property type="evidence" value="ECO:0007669"/>
    <property type="project" value="InterPro"/>
</dbReference>
<dbReference type="SUPFAM" id="SSF101148">
    <property type="entry name" value="Plant invertase/pectin methylesterase inhibitor"/>
    <property type="match status" value="1"/>
</dbReference>
<feature type="signal peptide" evidence="1">
    <location>
        <begin position="1"/>
        <end position="32"/>
    </location>
</feature>
<evidence type="ECO:0000259" key="2">
    <source>
        <dbReference type="SMART" id="SM00856"/>
    </source>
</evidence>
<evidence type="ECO:0000313" key="3">
    <source>
        <dbReference type="EMBL" id="KAK3041834.1"/>
    </source>
</evidence>
<sequence length="178" mass="19357">MPEMASKRYHSLSLAFVATVALLLLASNRAEARFRGINSFCTTADQRLLCTRMVHGATNWHDAVANAINMSLELATNIKSMLPRIGPLLTDLSPESRDSTIQTCAENFDSAVDNLKEALTYLDAGDKGSLNTYLSSVTISDCIDAFDQFSAPFPDTLSKAARVLGRQVNNILAVSQQI</sequence>
<accession>A0AA89BFG9</accession>
<dbReference type="InterPro" id="IPR035513">
    <property type="entry name" value="Invertase/methylesterase_inhib"/>
</dbReference>
<evidence type="ECO:0000256" key="1">
    <source>
        <dbReference type="SAM" id="SignalP"/>
    </source>
</evidence>
<dbReference type="Proteomes" id="UP001188597">
    <property type="component" value="Unassembled WGS sequence"/>
</dbReference>
<name>A0AA89BFG9_9ASTE</name>
<reference evidence="3" key="1">
    <citation type="submission" date="2022-12" db="EMBL/GenBank/DDBJ databases">
        <title>Draft genome assemblies for two species of Escallonia (Escalloniales).</title>
        <authorList>
            <person name="Chanderbali A."/>
            <person name="Dervinis C."/>
            <person name="Anghel I."/>
            <person name="Soltis D."/>
            <person name="Soltis P."/>
            <person name="Zapata F."/>
        </authorList>
    </citation>
    <scope>NUCLEOTIDE SEQUENCE</scope>
    <source>
        <strain evidence="3">UCBG64.0493</strain>
        <tissue evidence="3">Leaf</tissue>
    </source>
</reference>
<gene>
    <name evidence="3" type="ORF">RJ639_000350</name>
</gene>
<proteinExistence type="predicted"/>
<keyword evidence="4" id="KW-1185">Reference proteome</keyword>
<dbReference type="InterPro" id="IPR006501">
    <property type="entry name" value="Pectinesterase_inhib_dom"/>
</dbReference>
<evidence type="ECO:0000313" key="4">
    <source>
        <dbReference type="Proteomes" id="UP001188597"/>
    </source>
</evidence>
<comment type="caution">
    <text evidence="3">The sequence shown here is derived from an EMBL/GenBank/DDBJ whole genome shotgun (WGS) entry which is preliminary data.</text>
</comment>
<feature type="chain" id="PRO_5041718357" description="Pectinesterase inhibitor domain-containing protein" evidence="1">
    <location>
        <begin position="33"/>
        <end position="178"/>
    </location>
</feature>
<dbReference type="Gene3D" id="1.20.140.40">
    <property type="entry name" value="Invertase/pectin methylesterase inhibitor family protein"/>
    <property type="match status" value="1"/>
</dbReference>
<organism evidence="3 4">
    <name type="scientific">Escallonia herrerae</name>
    <dbReference type="NCBI Taxonomy" id="1293975"/>
    <lineage>
        <taxon>Eukaryota</taxon>
        <taxon>Viridiplantae</taxon>
        <taxon>Streptophyta</taxon>
        <taxon>Embryophyta</taxon>
        <taxon>Tracheophyta</taxon>
        <taxon>Spermatophyta</taxon>
        <taxon>Magnoliopsida</taxon>
        <taxon>eudicotyledons</taxon>
        <taxon>Gunneridae</taxon>
        <taxon>Pentapetalae</taxon>
        <taxon>asterids</taxon>
        <taxon>campanulids</taxon>
        <taxon>Escalloniales</taxon>
        <taxon>Escalloniaceae</taxon>
        <taxon>Escallonia</taxon>
    </lineage>
</organism>
<dbReference type="EMBL" id="JAVXUP010000028">
    <property type="protein sequence ID" value="KAK3041834.1"/>
    <property type="molecule type" value="Genomic_DNA"/>
</dbReference>
<protein>
    <recommendedName>
        <fullName evidence="2">Pectinesterase inhibitor domain-containing protein</fullName>
    </recommendedName>
</protein>
<feature type="domain" description="Pectinesterase inhibitor" evidence="2">
    <location>
        <begin position="32"/>
        <end position="174"/>
    </location>
</feature>
<dbReference type="SMART" id="SM00856">
    <property type="entry name" value="PMEI"/>
    <property type="match status" value="1"/>
</dbReference>
<keyword evidence="1" id="KW-0732">Signal</keyword>
<dbReference type="Pfam" id="PF04043">
    <property type="entry name" value="PMEI"/>
    <property type="match status" value="1"/>
</dbReference>